<keyword evidence="2" id="KW-1185">Reference proteome</keyword>
<sequence length="132" mass="15179">MLVVDVMVVGGKERDRDDSSPKDEDYVPCFGRHTVKISVALIRARCPMTGISNVNYDKTSGTKKMAEIGKEYLIVGKNDIHFTLTAFNRETAEHDYHYSWSHHYLYESLECPFHAEFLIERQLHIVISEGDN</sequence>
<dbReference type="RefSeq" id="XP_060324133.1">
    <property type="nucleotide sequence ID" value="XM_060470233.1"/>
</dbReference>
<reference evidence="1" key="1">
    <citation type="submission" date="2023-06" db="EMBL/GenBank/DDBJ databases">
        <authorList>
            <consortium name="Lawrence Berkeley National Laboratory"/>
            <person name="Ahrendt S."/>
            <person name="Sahu N."/>
            <person name="Indic B."/>
            <person name="Wong-Bajracharya J."/>
            <person name="Merenyi Z."/>
            <person name="Ke H.-M."/>
            <person name="Monk M."/>
            <person name="Kocsube S."/>
            <person name="Drula E."/>
            <person name="Lipzen A."/>
            <person name="Balint B."/>
            <person name="Henrissat B."/>
            <person name="Andreopoulos B."/>
            <person name="Martin F.M."/>
            <person name="Harder C.B."/>
            <person name="Rigling D."/>
            <person name="Ford K.L."/>
            <person name="Foster G.D."/>
            <person name="Pangilinan J."/>
            <person name="Papanicolaou A."/>
            <person name="Barry K."/>
            <person name="LaButti K."/>
            <person name="Viragh M."/>
            <person name="Koriabine M."/>
            <person name="Yan M."/>
            <person name="Riley R."/>
            <person name="Champramary S."/>
            <person name="Plett K.L."/>
            <person name="Tsai I.J."/>
            <person name="Slot J."/>
            <person name="Sipos G."/>
            <person name="Plett J."/>
            <person name="Nagy L.G."/>
            <person name="Grigoriev I.V."/>
        </authorList>
    </citation>
    <scope>NUCLEOTIDE SEQUENCE</scope>
    <source>
        <strain evidence="1">CCBAS 213</strain>
    </source>
</reference>
<dbReference type="Proteomes" id="UP001175211">
    <property type="component" value="Unassembled WGS sequence"/>
</dbReference>
<evidence type="ECO:0000313" key="2">
    <source>
        <dbReference type="Proteomes" id="UP001175211"/>
    </source>
</evidence>
<name>A0AA39JG50_ARMTA</name>
<accession>A0AA39JG50</accession>
<proteinExistence type="predicted"/>
<organism evidence="1 2">
    <name type="scientific">Armillaria tabescens</name>
    <name type="common">Ringless honey mushroom</name>
    <name type="synonym">Agaricus tabescens</name>
    <dbReference type="NCBI Taxonomy" id="1929756"/>
    <lineage>
        <taxon>Eukaryota</taxon>
        <taxon>Fungi</taxon>
        <taxon>Dikarya</taxon>
        <taxon>Basidiomycota</taxon>
        <taxon>Agaricomycotina</taxon>
        <taxon>Agaricomycetes</taxon>
        <taxon>Agaricomycetidae</taxon>
        <taxon>Agaricales</taxon>
        <taxon>Marasmiineae</taxon>
        <taxon>Physalacriaceae</taxon>
        <taxon>Desarmillaria</taxon>
    </lineage>
</organism>
<gene>
    <name evidence="1" type="ORF">EV420DRAFT_1485532</name>
</gene>
<dbReference type="GeneID" id="85353781"/>
<protein>
    <submittedName>
        <fullName evidence="1">Uncharacterized protein</fullName>
    </submittedName>
</protein>
<dbReference type="AlphaFoldDB" id="A0AA39JG50"/>
<dbReference type="EMBL" id="JAUEPS010000067">
    <property type="protein sequence ID" value="KAK0441794.1"/>
    <property type="molecule type" value="Genomic_DNA"/>
</dbReference>
<comment type="caution">
    <text evidence="1">The sequence shown here is derived from an EMBL/GenBank/DDBJ whole genome shotgun (WGS) entry which is preliminary data.</text>
</comment>
<evidence type="ECO:0000313" key="1">
    <source>
        <dbReference type="EMBL" id="KAK0441794.1"/>
    </source>
</evidence>